<dbReference type="InterPro" id="IPR011659">
    <property type="entry name" value="WD40"/>
</dbReference>
<organism evidence="2 3">
    <name type="scientific">Algoriphagus jejuensis</name>
    <dbReference type="NCBI Taxonomy" id="419934"/>
    <lineage>
        <taxon>Bacteria</taxon>
        <taxon>Pseudomonadati</taxon>
        <taxon>Bacteroidota</taxon>
        <taxon>Cytophagia</taxon>
        <taxon>Cytophagales</taxon>
        <taxon>Cyclobacteriaceae</taxon>
        <taxon>Algoriphagus</taxon>
    </lineage>
</organism>
<accession>A0ABP3Y6Z6</accession>
<comment type="similarity">
    <text evidence="1">Belongs to the TolB family.</text>
</comment>
<name>A0ABP3Y6Z6_9BACT</name>
<dbReference type="Gene3D" id="2.120.10.30">
    <property type="entry name" value="TolB, C-terminal domain"/>
    <property type="match status" value="2"/>
</dbReference>
<proteinExistence type="inferred from homology"/>
<evidence type="ECO:0000313" key="2">
    <source>
        <dbReference type="EMBL" id="GAA0877246.1"/>
    </source>
</evidence>
<reference evidence="3" key="1">
    <citation type="journal article" date="2019" name="Int. J. Syst. Evol. Microbiol.">
        <title>The Global Catalogue of Microorganisms (GCM) 10K type strain sequencing project: providing services to taxonomists for standard genome sequencing and annotation.</title>
        <authorList>
            <consortium name="The Broad Institute Genomics Platform"/>
            <consortium name="The Broad Institute Genome Sequencing Center for Infectious Disease"/>
            <person name="Wu L."/>
            <person name="Ma J."/>
        </authorList>
    </citation>
    <scope>NUCLEOTIDE SEQUENCE [LARGE SCALE GENOMIC DNA]</scope>
    <source>
        <strain evidence="3">JCM 16112</strain>
    </source>
</reference>
<gene>
    <name evidence="2" type="ORF">GCM10009119_02140</name>
</gene>
<dbReference type="Pfam" id="PF07676">
    <property type="entry name" value="PD40"/>
    <property type="match status" value="4"/>
</dbReference>
<keyword evidence="3" id="KW-1185">Reference proteome</keyword>
<dbReference type="Proteomes" id="UP001500469">
    <property type="component" value="Unassembled WGS sequence"/>
</dbReference>
<comment type="caution">
    <text evidence="2">The sequence shown here is derived from an EMBL/GenBank/DDBJ whole genome shotgun (WGS) entry which is preliminary data.</text>
</comment>
<dbReference type="PANTHER" id="PTHR36842">
    <property type="entry name" value="PROTEIN TOLB HOMOLOG"/>
    <property type="match status" value="1"/>
</dbReference>
<dbReference type="RefSeq" id="WP_343847947.1">
    <property type="nucleotide sequence ID" value="NZ_BAAAFI010000002.1"/>
</dbReference>
<protein>
    <recommendedName>
        <fullName evidence="4">WD40 repeat protein</fullName>
    </recommendedName>
</protein>
<dbReference type="SUPFAM" id="SSF82171">
    <property type="entry name" value="DPP6 N-terminal domain-like"/>
    <property type="match status" value="1"/>
</dbReference>
<evidence type="ECO:0000313" key="3">
    <source>
        <dbReference type="Proteomes" id="UP001500469"/>
    </source>
</evidence>
<evidence type="ECO:0000256" key="1">
    <source>
        <dbReference type="ARBA" id="ARBA00009820"/>
    </source>
</evidence>
<dbReference type="InterPro" id="IPR011042">
    <property type="entry name" value="6-blade_b-propeller_TolB-like"/>
</dbReference>
<dbReference type="EMBL" id="BAAAFI010000002">
    <property type="protein sequence ID" value="GAA0877246.1"/>
    <property type="molecule type" value="Genomic_DNA"/>
</dbReference>
<dbReference type="PROSITE" id="PS51257">
    <property type="entry name" value="PROKAR_LIPOPROTEIN"/>
    <property type="match status" value="1"/>
</dbReference>
<dbReference type="PANTHER" id="PTHR36842:SF1">
    <property type="entry name" value="PROTEIN TOLB"/>
    <property type="match status" value="1"/>
</dbReference>
<sequence length="369" mass="41035">MRSLLVVALLAAVACSPKTENTEVTQPEAHSAADSLLLHPEEMKYLKNIKQITFGGNNAEAYWSFDDSMLVFQSDFAGWGNECDQMYFTHWQTDDLKNNTPKKISTGLGRTTCSYFLPGDQTFVYASTHLGGDACPPVPERRTDGKYVWPIYDSFDIFTADLDGNILNQLTNDPGYDAEATVSPKGDKIVFTSMRTGDLELYTMNIDGSDVKQITSDLGYDGGAFFSPDGTKLVWRASRPQSEEDIKEYKDLLKEGLVKPTDMELYVANVDGTNIQKITSLGKANWAPFFHPSGEKLIFASNHQTERGFPFNLFMINLDGTGLTRITHDGTFDAFPVFSNNGKYLVFASNRNNGGTRDTNLFVAEWIGD</sequence>
<evidence type="ECO:0008006" key="4">
    <source>
        <dbReference type="Google" id="ProtNLM"/>
    </source>
</evidence>